<protein>
    <submittedName>
        <fullName evidence="1">Uncharacterized protein</fullName>
    </submittedName>
</protein>
<dbReference type="KEGG" id="hbs:IPV69_03795"/>
<sequence length="195" mass="21286">MRPLTILGSDTSVGCRIGGICPLGLESHLGRPNGQYFGTFPLLAQIGTEFSLFHRFDPAGHDPARDLIPFNNQILEPSDLIWVVVHPSSVRAPASPSSFRGRALALGPESADDVDDACGGLMRYSGNKLGGLCYFERYQVADDVPSLEREGFEHLLQIGMEGCGVIDGFPWDPGTLNVWARNASDSRTYRFCVQQ</sequence>
<dbReference type="Proteomes" id="UP000593765">
    <property type="component" value="Chromosome"/>
</dbReference>
<name>A0A7M2X187_9BACT</name>
<dbReference type="AlphaFoldDB" id="A0A7M2X187"/>
<organism evidence="1 2">
    <name type="scientific">Humisphaera borealis</name>
    <dbReference type="NCBI Taxonomy" id="2807512"/>
    <lineage>
        <taxon>Bacteria</taxon>
        <taxon>Pseudomonadati</taxon>
        <taxon>Planctomycetota</taxon>
        <taxon>Phycisphaerae</taxon>
        <taxon>Tepidisphaerales</taxon>
        <taxon>Tepidisphaeraceae</taxon>
        <taxon>Humisphaera</taxon>
    </lineage>
</organism>
<keyword evidence="2" id="KW-1185">Reference proteome</keyword>
<reference evidence="1 2" key="1">
    <citation type="submission" date="2020-10" db="EMBL/GenBank/DDBJ databases">
        <title>Wide distribution of Phycisphaera-like planctomycetes from WD2101 soil group in peatlands and genome analysis of the first cultivated representative.</title>
        <authorList>
            <person name="Dedysh S.N."/>
            <person name="Beletsky A.V."/>
            <person name="Ivanova A."/>
            <person name="Kulichevskaya I.S."/>
            <person name="Suzina N.E."/>
            <person name="Philippov D.A."/>
            <person name="Rakitin A.L."/>
            <person name="Mardanov A.V."/>
            <person name="Ravin N.V."/>
        </authorList>
    </citation>
    <scope>NUCLEOTIDE SEQUENCE [LARGE SCALE GENOMIC DNA]</scope>
    <source>
        <strain evidence="1 2">M1803</strain>
    </source>
</reference>
<dbReference type="RefSeq" id="WP_206293587.1">
    <property type="nucleotide sequence ID" value="NZ_CP063458.1"/>
</dbReference>
<proteinExistence type="predicted"/>
<gene>
    <name evidence="1" type="ORF">IPV69_03795</name>
</gene>
<dbReference type="EMBL" id="CP063458">
    <property type="protein sequence ID" value="QOV90500.1"/>
    <property type="molecule type" value="Genomic_DNA"/>
</dbReference>
<evidence type="ECO:0000313" key="1">
    <source>
        <dbReference type="EMBL" id="QOV90500.1"/>
    </source>
</evidence>
<accession>A0A7M2X187</accession>
<evidence type="ECO:0000313" key="2">
    <source>
        <dbReference type="Proteomes" id="UP000593765"/>
    </source>
</evidence>